<dbReference type="Proteomes" id="UP000712673">
    <property type="component" value="Unassembled WGS sequence"/>
</dbReference>
<dbReference type="InterPro" id="IPR037185">
    <property type="entry name" value="EmrE-like"/>
</dbReference>
<protein>
    <submittedName>
        <fullName evidence="3">EamA/RhaT family transporter</fullName>
    </submittedName>
</protein>
<dbReference type="AlphaFoldDB" id="A0A937W171"/>
<comment type="caution">
    <text evidence="3">The sequence shown here is derived from an EMBL/GenBank/DDBJ whole genome shotgun (WGS) entry which is preliminary data.</text>
</comment>
<feature type="transmembrane region" description="Helical" evidence="1">
    <location>
        <begin position="171"/>
        <end position="187"/>
    </location>
</feature>
<dbReference type="PANTHER" id="PTHR22911:SF79">
    <property type="entry name" value="MOBA-LIKE NTP TRANSFERASE DOMAIN-CONTAINING PROTEIN"/>
    <property type="match status" value="1"/>
</dbReference>
<feature type="transmembrane region" description="Helical" evidence="1">
    <location>
        <begin position="114"/>
        <end position="133"/>
    </location>
</feature>
<reference evidence="3" key="1">
    <citation type="submission" date="2019-03" db="EMBL/GenBank/DDBJ databases">
        <title>Lake Tanganyika Metagenome-Assembled Genomes (MAGs).</title>
        <authorList>
            <person name="Tran P."/>
        </authorList>
    </citation>
    <scope>NUCLEOTIDE SEQUENCE</scope>
    <source>
        <strain evidence="3">K_DeepCast_65m_m2_066</strain>
    </source>
</reference>
<dbReference type="Gene3D" id="1.10.3730.20">
    <property type="match status" value="1"/>
</dbReference>
<accession>A0A937W171</accession>
<feature type="domain" description="EamA" evidence="2">
    <location>
        <begin position="7"/>
        <end position="130"/>
    </location>
</feature>
<dbReference type="SUPFAM" id="SSF103481">
    <property type="entry name" value="Multidrug resistance efflux transporter EmrE"/>
    <property type="match status" value="2"/>
</dbReference>
<feature type="transmembrane region" description="Helical" evidence="1">
    <location>
        <begin position="88"/>
        <end position="107"/>
    </location>
</feature>
<sequence length="280" mass="30041">MPDHSRAVLLLLLTACLWSTGGLLIKWITWHPLAIAGMRSAIAGVFLWVVLGQPRFTWSWPQLSGACAHAASVLLFVTATKLTTAANAIVLVYTAPIYVALCSAWVLHEPVRRIDWLTIALVLGGMLLFFLDQLTLEGWWGNVCAIGGGIAFAWLVLCLRKQSQGSPLETVLLGNGLAALVGVPFMFETSPGLTGWLALGVSGTLQIGVSFVLYTIAIKRVNAVEAVLIPVIEPLLNPLWVLLVLGEMPDWWAMVGGAVILSALTIRGLVLARVTPTTVS</sequence>
<dbReference type="EMBL" id="VGLS01000456">
    <property type="protein sequence ID" value="MBM3225004.1"/>
    <property type="molecule type" value="Genomic_DNA"/>
</dbReference>
<feature type="transmembrane region" description="Helical" evidence="1">
    <location>
        <begin position="139"/>
        <end position="159"/>
    </location>
</feature>
<feature type="transmembrane region" description="Helical" evidence="1">
    <location>
        <begin position="32"/>
        <end position="51"/>
    </location>
</feature>
<evidence type="ECO:0000313" key="4">
    <source>
        <dbReference type="Proteomes" id="UP000712673"/>
    </source>
</evidence>
<keyword evidence="1" id="KW-0812">Transmembrane</keyword>
<feature type="transmembrane region" description="Helical" evidence="1">
    <location>
        <begin position="251"/>
        <end position="272"/>
    </location>
</feature>
<organism evidence="3 4">
    <name type="scientific">Tectimicrobiota bacterium</name>
    <dbReference type="NCBI Taxonomy" id="2528274"/>
    <lineage>
        <taxon>Bacteria</taxon>
        <taxon>Pseudomonadati</taxon>
        <taxon>Nitrospinota/Tectimicrobiota group</taxon>
        <taxon>Candidatus Tectimicrobiota</taxon>
    </lineage>
</organism>
<gene>
    <name evidence="3" type="ORF">FJZ47_14535</name>
</gene>
<keyword evidence="1" id="KW-0472">Membrane</keyword>
<evidence type="ECO:0000256" key="1">
    <source>
        <dbReference type="SAM" id="Phobius"/>
    </source>
</evidence>
<feature type="transmembrane region" description="Helical" evidence="1">
    <location>
        <begin position="226"/>
        <end position="245"/>
    </location>
</feature>
<dbReference type="Pfam" id="PF00892">
    <property type="entry name" value="EamA"/>
    <property type="match status" value="2"/>
</dbReference>
<keyword evidence="1" id="KW-1133">Transmembrane helix</keyword>
<dbReference type="PANTHER" id="PTHR22911">
    <property type="entry name" value="ACYL-MALONYL CONDENSING ENZYME-RELATED"/>
    <property type="match status" value="1"/>
</dbReference>
<feature type="domain" description="EamA" evidence="2">
    <location>
        <begin position="139"/>
        <end position="265"/>
    </location>
</feature>
<feature type="transmembrane region" description="Helical" evidence="1">
    <location>
        <begin position="63"/>
        <end position="82"/>
    </location>
</feature>
<name>A0A937W171_UNCTE</name>
<evidence type="ECO:0000313" key="3">
    <source>
        <dbReference type="EMBL" id="MBM3225004.1"/>
    </source>
</evidence>
<proteinExistence type="predicted"/>
<feature type="transmembrane region" description="Helical" evidence="1">
    <location>
        <begin position="193"/>
        <end position="214"/>
    </location>
</feature>
<dbReference type="InterPro" id="IPR000620">
    <property type="entry name" value="EamA_dom"/>
</dbReference>
<evidence type="ECO:0000259" key="2">
    <source>
        <dbReference type="Pfam" id="PF00892"/>
    </source>
</evidence>
<dbReference type="GO" id="GO:0016020">
    <property type="term" value="C:membrane"/>
    <property type="evidence" value="ECO:0007669"/>
    <property type="project" value="InterPro"/>
</dbReference>